<evidence type="ECO:0000256" key="3">
    <source>
        <dbReference type="ARBA" id="ARBA00022692"/>
    </source>
</evidence>
<dbReference type="STRING" id="27349.A0A0L6UG40"/>
<evidence type="ECO:0000256" key="5">
    <source>
        <dbReference type="ARBA" id="ARBA00023136"/>
    </source>
</evidence>
<evidence type="ECO:0000256" key="6">
    <source>
        <dbReference type="SAM" id="Phobius"/>
    </source>
</evidence>
<keyword evidence="4 6" id="KW-1133">Transmembrane helix</keyword>
<keyword evidence="5 6" id="KW-0472">Membrane</keyword>
<dbReference type="PANTHER" id="PTHR43791:SF85">
    <property type="entry name" value="TRANSPORTER, PUTATIVE (AFU_ORTHOLOGUE AFUA_6G00710)-RELATED"/>
    <property type="match status" value="1"/>
</dbReference>
<dbReference type="InterPro" id="IPR036259">
    <property type="entry name" value="MFS_trans_sf"/>
</dbReference>
<comment type="caution">
    <text evidence="7">The sequence shown here is derived from an EMBL/GenBank/DDBJ whole genome shotgun (WGS) entry which is preliminary data.</text>
</comment>
<feature type="transmembrane region" description="Helical" evidence="6">
    <location>
        <begin position="148"/>
        <end position="170"/>
    </location>
</feature>
<reference evidence="7 8" key="1">
    <citation type="submission" date="2015-08" db="EMBL/GenBank/DDBJ databases">
        <title>Next Generation Sequencing and Analysis of the Genome of Puccinia sorghi L Schw, the Causal Agent of Maize Common Rust.</title>
        <authorList>
            <person name="Rochi L."/>
            <person name="Burguener G."/>
            <person name="Darino M."/>
            <person name="Turjanski A."/>
            <person name="Kreff E."/>
            <person name="Dieguez M.J."/>
            <person name="Sacco F."/>
        </authorList>
    </citation>
    <scope>NUCLEOTIDE SEQUENCE [LARGE SCALE GENOMIC DNA]</scope>
    <source>
        <strain evidence="7 8">RO10H11247</strain>
    </source>
</reference>
<evidence type="ECO:0000256" key="2">
    <source>
        <dbReference type="ARBA" id="ARBA00022448"/>
    </source>
</evidence>
<feature type="transmembrane region" description="Helical" evidence="6">
    <location>
        <begin position="122"/>
        <end position="142"/>
    </location>
</feature>
<feature type="transmembrane region" description="Helical" evidence="6">
    <location>
        <begin position="34"/>
        <end position="54"/>
    </location>
</feature>
<protein>
    <recommendedName>
        <fullName evidence="9">Major facilitator superfamily (MFS) profile domain-containing protein</fullName>
    </recommendedName>
</protein>
<dbReference type="Proteomes" id="UP000037035">
    <property type="component" value="Unassembled WGS sequence"/>
</dbReference>
<comment type="subcellular location">
    <subcellularLocation>
        <location evidence="1">Membrane</location>
        <topology evidence="1">Multi-pass membrane protein</topology>
    </subcellularLocation>
</comment>
<evidence type="ECO:0000313" key="7">
    <source>
        <dbReference type="EMBL" id="KNZ47227.1"/>
    </source>
</evidence>
<keyword evidence="8" id="KW-1185">Reference proteome</keyword>
<gene>
    <name evidence="7" type="ORF">VP01_658g6</name>
</gene>
<evidence type="ECO:0008006" key="9">
    <source>
        <dbReference type="Google" id="ProtNLM"/>
    </source>
</evidence>
<feature type="transmembrane region" description="Helical" evidence="6">
    <location>
        <begin position="95"/>
        <end position="115"/>
    </location>
</feature>
<dbReference type="FunFam" id="1.20.1250.20:FF:000013">
    <property type="entry name" value="MFS general substrate transporter"/>
    <property type="match status" value="1"/>
</dbReference>
<organism evidence="7 8">
    <name type="scientific">Puccinia sorghi</name>
    <dbReference type="NCBI Taxonomy" id="27349"/>
    <lineage>
        <taxon>Eukaryota</taxon>
        <taxon>Fungi</taxon>
        <taxon>Dikarya</taxon>
        <taxon>Basidiomycota</taxon>
        <taxon>Pucciniomycotina</taxon>
        <taxon>Pucciniomycetes</taxon>
        <taxon>Pucciniales</taxon>
        <taxon>Pucciniaceae</taxon>
        <taxon>Puccinia</taxon>
    </lineage>
</organism>
<proteinExistence type="predicted"/>
<dbReference type="EMBL" id="LAVV01011929">
    <property type="protein sequence ID" value="KNZ47227.1"/>
    <property type="molecule type" value="Genomic_DNA"/>
</dbReference>
<name>A0A0L6UG40_9BASI</name>
<feature type="transmembrane region" description="Helical" evidence="6">
    <location>
        <begin position="182"/>
        <end position="202"/>
    </location>
</feature>
<accession>A0A0L6UG40</accession>
<dbReference type="PANTHER" id="PTHR43791">
    <property type="entry name" value="PERMEASE-RELATED"/>
    <property type="match status" value="1"/>
</dbReference>
<sequence>MTLRIKQDRPLGAEPIEESFSWYQVCCAIKSPHVLLAIGALFMVGSNLYGLAYFEPSIVKTVSFSYLHRDSRSPSPGKLTPLNPKFGYSARMTQLVSVPPFAVGFFAMLSSAYFSDRYEARGITAVTTSLIAFTGYLIFLLSDSNTCRYLSLFLSTAGIYSASPTLYAWLANNSAPQYRKATAIALGPVFANTGGILSTWLFPSSEQPHYQTATIVNLCFSAGIVLLCSVNYVWLRYCNKKKELPQEEEPKILPEKGPPSRTILDNQEWLRLGDRHKNFRYAY</sequence>
<dbReference type="VEuPathDB" id="FungiDB:VP01_658g6"/>
<feature type="transmembrane region" description="Helical" evidence="6">
    <location>
        <begin position="214"/>
        <end position="235"/>
    </location>
</feature>
<dbReference type="AlphaFoldDB" id="A0A0L6UG40"/>
<evidence type="ECO:0000256" key="4">
    <source>
        <dbReference type="ARBA" id="ARBA00022989"/>
    </source>
</evidence>
<evidence type="ECO:0000256" key="1">
    <source>
        <dbReference type="ARBA" id="ARBA00004141"/>
    </source>
</evidence>
<dbReference type="SUPFAM" id="SSF103473">
    <property type="entry name" value="MFS general substrate transporter"/>
    <property type="match status" value="1"/>
</dbReference>
<evidence type="ECO:0000313" key="8">
    <source>
        <dbReference type="Proteomes" id="UP000037035"/>
    </source>
</evidence>
<keyword evidence="3 6" id="KW-0812">Transmembrane</keyword>
<dbReference type="Gene3D" id="1.20.1250.20">
    <property type="entry name" value="MFS general substrate transporter like domains"/>
    <property type="match status" value="1"/>
</dbReference>
<dbReference type="OrthoDB" id="9971669at2759"/>
<dbReference type="GO" id="GO:0022857">
    <property type="term" value="F:transmembrane transporter activity"/>
    <property type="evidence" value="ECO:0007669"/>
    <property type="project" value="TreeGrafter"/>
</dbReference>
<dbReference type="GO" id="GO:0016020">
    <property type="term" value="C:membrane"/>
    <property type="evidence" value="ECO:0007669"/>
    <property type="project" value="UniProtKB-SubCell"/>
</dbReference>
<keyword evidence="2" id="KW-0813">Transport</keyword>